<evidence type="ECO:0000313" key="1">
    <source>
        <dbReference type="EMBL" id="WLR42655.1"/>
    </source>
</evidence>
<accession>A0ABY9JTF0</accession>
<organism evidence="1 2">
    <name type="scientific">Bacillus carboniphilus</name>
    <dbReference type="NCBI Taxonomy" id="86663"/>
    <lineage>
        <taxon>Bacteria</taxon>
        <taxon>Bacillati</taxon>
        <taxon>Bacillota</taxon>
        <taxon>Bacilli</taxon>
        <taxon>Bacillales</taxon>
        <taxon>Bacillaceae</taxon>
        <taxon>Bacillus</taxon>
    </lineage>
</organism>
<sequence>MDERMKRLIDKTKLKLGLDHYTLFSYDLTRNVNVSDTSYSLSMEWFPNPIRERTEDDCNPPGTACVDIDFHTGKFHSVIFVEGQSVANGVVLSTKEDMITWVENETGLLYGKQFKLIKEEDQRLLFHECVNGIPFAHSGSIEIRCDDQGNLTFFSESLVAVRKNIKKEKFSLSVDQVEHLFKEQLILTEFPDLENEKFKIAYGIEEVYVTNDQLATIPSRLDERMHYKINELMEWDTPIEESFHREEIDILAEREVTVQQALNREPHPDLSPITEQELDQCKLKTKDFLRQVYPNESGEWKLIYIVREGKYFIATVKPKKETIALFERKINIFVDVNKCKVINYIDNEDLVSEICKDFQPAETAVITKEQAYDELKDLFKLSPYYVYDFERKQYMLCGKLDCQYVVMAHSGEVVIHSDL</sequence>
<dbReference type="RefSeq" id="WP_226542316.1">
    <property type="nucleotide sequence ID" value="NZ_CP129013.1"/>
</dbReference>
<protein>
    <recommendedName>
        <fullName evidence="3">DUF4901 domain-containing protein</fullName>
    </recommendedName>
</protein>
<proteinExistence type="predicted"/>
<gene>
    <name evidence="1" type="ORF">LC087_18570</name>
</gene>
<reference evidence="1 2" key="1">
    <citation type="submission" date="2023-06" db="EMBL/GenBank/DDBJ databases">
        <title>Five Gram-positive bacteria isolated from mangrove sediments in Shenzhen, Guangdong, China.</title>
        <authorList>
            <person name="Yu S."/>
            <person name="Zheng W."/>
            <person name="Huang Y."/>
        </authorList>
    </citation>
    <scope>NUCLEOTIDE SEQUENCE [LARGE SCALE GENOMIC DNA]</scope>
    <source>
        <strain evidence="1 2">SaN35-3</strain>
    </source>
</reference>
<dbReference type="Proteomes" id="UP001197974">
    <property type="component" value="Chromosome"/>
</dbReference>
<keyword evidence="2" id="KW-1185">Reference proteome</keyword>
<dbReference type="EMBL" id="CP129013">
    <property type="protein sequence ID" value="WLR42655.1"/>
    <property type="molecule type" value="Genomic_DNA"/>
</dbReference>
<evidence type="ECO:0008006" key="3">
    <source>
        <dbReference type="Google" id="ProtNLM"/>
    </source>
</evidence>
<evidence type="ECO:0000313" key="2">
    <source>
        <dbReference type="Proteomes" id="UP001197974"/>
    </source>
</evidence>
<name>A0ABY9JTF0_9BACI</name>